<sequence>MRINAYSVFDRKTLAYHMPFYAPTDGAAVRTLADATADPNTSLGRHPNDYVLFEVGYFDDAAGALVATSPVRHIIDVIALVKATQAEIPFPETLQEKNKAYPRPNGEAA</sequence>
<name>A0A2R3UAF6_9VIRU</name>
<dbReference type="EMBL" id="MH029526">
    <property type="protein sequence ID" value="AVQ10242.1"/>
    <property type="molecule type" value="Genomic_DNA"/>
</dbReference>
<reference evidence="1" key="1">
    <citation type="submission" date="2018-03" db="EMBL/GenBank/DDBJ databases">
        <title>Twenty-four Novel Viral Genomes identified from the Dushanzi Mud Volcanic Sediment in Xinjiang, China.</title>
        <authorList>
            <person name="Han L."/>
        </authorList>
    </citation>
    <scope>NUCLEOTIDE SEQUENCE</scope>
</reference>
<organism evidence="1">
    <name type="scientific">Gokushovirinae environmental samples</name>
    <dbReference type="NCBI Taxonomy" id="1478972"/>
    <lineage>
        <taxon>Viruses</taxon>
        <taxon>Monodnaviria</taxon>
        <taxon>Sangervirae</taxon>
        <taxon>Phixviricota</taxon>
        <taxon>Malgrandaviricetes</taxon>
        <taxon>Petitvirales</taxon>
        <taxon>Microviridae</taxon>
        <taxon>environmental samples</taxon>
    </lineage>
</organism>
<accession>A0A2R3UAF6</accession>
<evidence type="ECO:0000313" key="1">
    <source>
        <dbReference type="EMBL" id="AVQ10242.1"/>
    </source>
</evidence>
<proteinExistence type="predicted"/>
<dbReference type="InterPro" id="IPR046781">
    <property type="entry name" value="Phage_ORF5"/>
</dbReference>
<protein>
    <submittedName>
        <fullName evidence="1">DNA binding protein VP5</fullName>
    </submittedName>
</protein>
<dbReference type="Pfam" id="PF20577">
    <property type="entry name" value="Phage_ORF5"/>
    <property type="match status" value="1"/>
</dbReference>